<evidence type="ECO:0000313" key="4">
    <source>
        <dbReference type="Proteomes" id="UP001059380"/>
    </source>
</evidence>
<evidence type="ECO:0008006" key="5">
    <source>
        <dbReference type="Google" id="ProtNLM"/>
    </source>
</evidence>
<name>A0A9J7BSJ5_9BACT</name>
<proteinExistence type="predicted"/>
<feature type="chain" id="PRO_5039886205" description="Secreted protein" evidence="2">
    <location>
        <begin position="23"/>
        <end position="119"/>
    </location>
</feature>
<dbReference type="EMBL" id="CP093313">
    <property type="protein sequence ID" value="UWZ85632.1"/>
    <property type="molecule type" value="Genomic_DNA"/>
</dbReference>
<dbReference type="KEGG" id="orp:MOP44_06725"/>
<reference evidence="3" key="1">
    <citation type="submission" date="2021-04" db="EMBL/GenBank/DDBJ databases">
        <title>Phylogenetic analysis of Acidobacteriaceae.</title>
        <authorList>
            <person name="Qiu L."/>
            <person name="Zhang Q."/>
        </authorList>
    </citation>
    <scope>NUCLEOTIDE SEQUENCE</scope>
    <source>
        <strain evidence="3">DSM 25168</strain>
    </source>
</reference>
<dbReference type="AlphaFoldDB" id="A0A9J7BSJ5"/>
<evidence type="ECO:0000256" key="2">
    <source>
        <dbReference type="SAM" id="SignalP"/>
    </source>
</evidence>
<sequence>MKFVRFSAVSLLAIVVASGALAQQQPEIPKPQPEPKKVHGEGCVEAGVEPRCLVVRDVRAGKLYNIIVGDPRPTPGEGIEFTGTLRPGANVCMQGAAIEVERWARKDTIKCRHTPAPRK</sequence>
<feature type="region of interest" description="Disordered" evidence="1">
    <location>
        <begin position="22"/>
        <end position="41"/>
    </location>
</feature>
<organism evidence="3 4">
    <name type="scientific">Occallatibacter riparius</name>
    <dbReference type="NCBI Taxonomy" id="1002689"/>
    <lineage>
        <taxon>Bacteria</taxon>
        <taxon>Pseudomonadati</taxon>
        <taxon>Acidobacteriota</taxon>
        <taxon>Terriglobia</taxon>
        <taxon>Terriglobales</taxon>
        <taxon>Acidobacteriaceae</taxon>
        <taxon>Occallatibacter</taxon>
    </lineage>
</organism>
<evidence type="ECO:0000256" key="1">
    <source>
        <dbReference type="SAM" id="MobiDB-lite"/>
    </source>
</evidence>
<dbReference type="Proteomes" id="UP001059380">
    <property type="component" value="Chromosome"/>
</dbReference>
<protein>
    <recommendedName>
        <fullName evidence="5">Secreted protein</fullName>
    </recommendedName>
</protein>
<dbReference type="RefSeq" id="WP_260795213.1">
    <property type="nucleotide sequence ID" value="NZ_CP093313.1"/>
</dbReference>
<gene>
    <name evidence="3" type="ORF">MOP44_06725</name>
</gene>
<evidence type="ECO:0000313" key="3">
    <source>
        <dbReference type="EMBL" id="UWZ85632.1"/>
    </source>
</evidence>
<keyword evidence="2" id="KW-0732">Signal</keyword>
<accession>A0A9J7BSJ5</accession>
<feature type="signal peptide" evidence="2">
    <location>
        <begin position="1"/>
        <end position="22"/>
    </location>
</feature>
<keyword evidence="4" id="KW-1185">Reference proteome</keyword>